<comment type="caution">
    <text evidence="1">The sequence shown here is derived from an EMBL/GenBank/DDBJ whole genome shotgun (WGS) entry which is preliminary data.</text>
</comment>
<reference evidence="1 2" key="1">
    <citation type="journal article" date="2014" name="Agronomy (Basel)">
        <title>A Draft Genome Sequence for Ensete ventricosum, the Drought-Tolerant Tree Against Hunger.</title>
        <authorList>
            <person name="Harrison J."/>
            <person name="Moore K.A."/>
            <person name="Paszkiewicz K."/>
            <person name="Jones T."/>
            <person name="Grant M."/>
            <person name="Ambacheew D."/>
            <person name="Muzemil S."/>
            <person name="Studholme D.J."/>
        </authorList>
    </citation>
    <scope>NUCLEOTIDE SEQUENCE [LARGE SCALE GENOMIC DNA]</scope>
</reference>
<dbReference type="Proteomes" id="UP000287651">
    <property type="component" value="Unassembled WGS sequence"/>
</dbReference>
<protein>
    <submittedName>
        <fullName evidence="1">Uncharacterized protein</fullName>
    </submittedName>
</protein>
<evidence type="ECO:0000313" key="1">
    <source>
        <dbReference type="EMBL" id="RRT47858.1"/>
    </source>
</evidence>
<name>A0A426Y818_ENSVE</name>
<organism evidence="1 2">
    <name type="scientific">Ensete ventricosum</name>
    <name type="common">Abyssinian banana</name>
    <name type="synonym">Musa ensete</name>
    <dbReference type="NCBI Taxonomy" id="4639"/>
    <lineage>
        <taxon>Eukaryota</taxon>
        <taxon>Viridiplantae</taxon>
        <taxon>Streptophyta</taxon>
        <taxon>Embryophyta</taxon>
        <taxon>Tracheophyta</taxon>
        <taxon>Spermatophyta</taxon>
        <taxon>Magnoliopsida</taxon>
        <taxon>Liliopsida</taxon>
        <taxon>Zingiberales</taxon>
        <taxon>Musaceae</taxon>
        <taxon>Ensete</taxon>
    </lineage>
</organism>
<accession>A0A426Y818</accession>
<proteinExistence type="predicted"/>
<dbReference type="AlphaFoldDB" id="A0A426Y818"/>
<gene>
    <name evidence="1" type="ORF">B296_00033333</name>
</gene>
<dbReference type="EMBL" id="AMZH03014310">
    <property type="protein sequence ID" value="RRT47858.1"/>
    <property type="molecule type" value="Genomic_DNA"/>
</dbReference>
<sequence length="82" mass="8968">MIVDLHLLKRRSIVKAGGLGLRGIKSGCSTAYLALKVKLLLVDVGIGAYGSVEEEVEGTTKKHCKNFRNAEETPRECHSDTR</sequence>
<evidence type="ECO:0000313" key="2">
    <source>
        <dbReference type="Proteomes" id="UP000287651"/>
    </source>
</evidence>